<accession>A0ABU8QKK4</accession>
<sequence length="120" mass="12915">MKTTFAALATVATLSTATFAPLQANAAIGSLGECYNAVITWCNETHPNHAQECAGGGMDECDEVFASSIPGMSFDKIKVRPTKGGLKWKLIDTSKRFNAQNDDDDDDDNSRPSRSRSVGR</sequence>
<feature type="signal peptide" evidence="2">
    <location>
        <begin position="1"/>
        <end position="26"/>
    </location>
</feature>
<organism evidence="3 4">
    <name type="scientific">Cognatishimia coralii</name>
    <dbReference type="NCBI Taxonomy" id="3083254"/>
    <lineage>
        <taxon>Bacteria</taxon>
        <taxon>Pseudomonadati</taxon>
        <taxon>Pseudomonadota</taxon>
        <taxon>Alphaproteobacteria</taxon>
        <taxon>Rhodobacterales</taxon>
        <taxon>Paracoccaceae</taxon>
        <taxon>Cognatishimia</taxon>
    </lineage>
</organism>
<feature type="chain" id="PRO_5045294196" evidence="2">
    <location>
        <begin position="27"/>
        <end position="120"/>
    </location>
</feature>
<evidence type="ECO:0000313" key="4">
    <source>
        <dbReference type="Proteomes" id="UP001368270"/>
    </source>
</evidence>
<name>A0ABU8QKK4_9RHOB</name>
<dbReference type="RefSeq" id="WP_339404598.1">
    <property type="nucleotide sequence ID" value="NZ_JBBGAZ010000014.1"/>
</dbReference>
<dbReference type="Proteomes" id="UP001368270">
    <property type="component" value="Unassembled WGS sequence"/>
</dbReference>
<protein>
    <submittedName>
        <fullName evidence="3">Uncharacterized protein</fullName>
    </submittedName>
</protein>
<evidence type="ECO:0000256" key="2">
    <source>
        <dbReference type="SAM" id="SignalP"/>
    </source>
</evidence>
<evidence type="ECO:0000256" key="1">
    <source>
        <dbReference type="SAM" id="MobiDB-lite"/>
    </source>
</evidence>
<dbReference type="EMBL" id="JBBGAZ010000014">
    <property type="protein sequence ID" value="MEJ5219944.1"/>
    <property type="molecule type" value="Genomic_DNA"/>
</dbReference>
<gene>
    <name evidence="3" type="ORF">WG622_16940</name>
</gene>
<proteinExistence type="predicted"/>
<keyword evidence="4" id="KW-1185">Reference proteome</keyword>
<evidence type="ECO:0000313" key="3">
    <source>
        <dbReference type="EMBL" id="MEJ5219944.1"/>
    </source>
</evidence>
<reference evidence="3 4" key="1">
    <citation type="submission" date="2024-03" db="EMBL/GenBank/DDBJ databases">
        <title>Cognatishimia coralii sp. nov., a marine bacterium isolated from coral surrounding seawater.</title>
        <authorList>
            <person name="Liu X."/>
            <person name="Liu S."/>
            <person name="Sun H."/>
            <person name="Zhang Y."/>
        </authorList>
    </citation>
    <scope>NUCLEOTIDE SEQUENCE [LARGE SCALE GENOMIC DNA]</scope>
    <source>
        <strain evidence="3 4">D5M38</strain>
    </source>
</reference>
<feature type="region of interest" description="Disordered" evidence="1">
    <location>
        <begin position="97"/>
        <end position="120"/>
    </location>
</feature>
<keyword evidence="2" id="KW-0732">Signal</keyword>
<comment type="caution">
    <text evidence="3">The sequence shown here is derived from an EMBL/GenBank/DDBJ whole genome shotgun (WGS) entry which is preliminary data.</text>
</comment>